<dbReference type="PANTHER" id="PTHR43563">
    <property type="entry name" value="AMINE OXIDASE"/>
    <property type="match status" value="1"/>
</dbReference>
<gene>
    <name evidence="6" type="ORF">VF08_31920</name>
</gene>
<dbReference type="GO" id="GO:0016491">
    <property type="term" value="F:oxidoreductase activity"/>
    <property type="evidence" value="ECO:0007669"/>
    <property type="project" value="UniProtKB-KW"/>
</dbReference>
<dbReference type="InterPro" id="IPR006311">
    <property type="entry name" value="TAT_signal"/>
</dbReference>
<dbReference type="RefSeq" id="WP_099069179.1">
    <property type="nucleotide sequence ID" value="NZ_LAHD01000143.1"/>
</dbReference>
<keyword evidence="3" id="KW-0560">Oxidoreductase</keyword>
<accession>A0A9Q6EI46</accession>
<dbReference type="Proteomes" id="UP000222310">
    <property type="component" value="Unassembled WGS sequence"/>
</dbReference>
<evidence type="ECO:0000313" key="6">
    <source>
        <dbReference type="EMBL" id="PHJ95491.1"/>
    </source>
</evidence>
<comment type="cofactor">
    <cofactor evidence="1">
        <name>FAD</name>
        <dbReference type="ChEBI" id="CHEBI:57692"/>
    </cofactor>
</comment>
<dbReference type="AlphaFoldDB" id="A0A9Q6EI46"/>
<dbReference type="InterPro" id="IPR001613">
    <property type="entry name" value="Flavin_amine_oxidase"/>
</dbReference>
<dbReference type="PANTHER" id="PTHR43563:SF1">
    <property type="entry name" value="AMINE OXIDASE [FLAVIN-CONTAINING] B"/>
    <property type="match status" value="1"/>
</dbReference>
<dbReference type="InterPro" id="IPR002937">
    <property type="entry name" value="Amino_oxidase"/>
</dbReference>
<dbReference type="PRINTS" id="PR00757">
    <property type="entry name" value="AMINEOXDASEF"/>
</dbReference>
<sequence length="556" mass="61908">MAKSELMASLQRAYKIARTSLKTGVPTDEIVDILKQKTTRRRLLYGGLGLASALATATWGNGRDSAAFATIPKVLIVGAGIAGLTAAYRLRQVGVPVDIIEARGSVGGRMRSLANAAGTGVTVEIGGEFIDTDHRKLRSLAQELGLTTIDLLASDKALVPEIWYFQGRKISELEIINYFIPLAEKIEADLTAIGDGDVTFRSYNQAAFILDNTSIADYLEQAQINPILQELLKLSYTTEYGREATEQSCLNLIFLIGTNTDIFSVYGESDERFTIRGGNDQVPRLLANYVANVLQTDTELEAIRILSDGRYRVSLRSGYRTFDRTYERILLTLPFTTLRLVQLDVDLPAFKKKAIAQLGYGTNAKLITAYQQRLWRTQYNSTGATFTDLEFQTTWEPTRYEKRTKGLITNFTGGEHGLSLGKGSAEFQAQKFLPQLDKIFPGIQNLRQGEAIRAYWPGEKYTRASYACYLVGQWTSIAGAEQKRIGNLFFAGEHCSLSYQGYMEGGCATGEVAARRILKDLGFRNIPASQESINTNQLHRYRKIPRAQRFSDDFTE</sequence>
<feature type="binding site" evidence="4">
    <location>
        <position position="411"/>
    </location>
    <ligand>
        <name>substrate</name>
    </ligand>
</feature>
<comment type="caution">
    <text evidence="6">The sequence shown here is derived from an EMBL/GenBank/DDBJ whole genome shotgun (WGS) entry which is preliminary data.</text>
</comment>
<evidence type="ECO:0000256" key="4">
    <source>
        <dbReference type="PIRSR" id="PIRSR601613-1"/>
    </source>
</evidence>
<dbReference type="GeneID" id="57097534"/>
<dbReference type="Gene3D" id="3.50.50.60">
    <property type="entry name" value="FAD/NAD(P)-binding domain"/>
    <property type="match status" value="1"/>
</dbReference>
<evidence type="ECO:0000256" key="2">
    <source>
        <dbReference type="ARBA" id="ARBA00005995"/>
    </source>
</evidence>
<evidence type="ECO:0000256" key="3">
    <source>
        <dbReference type="ARBA" id="ARBA00023002"/>
    </source>
</evidence>
<proteinExistence type="inferred from homology"/>
<dbReference type="EMBL" id="LAHD01000143">
    <property type="protein sequence ID" value="PHJ95491.1"/>
    <property type="molecule type" value="Genomic_DNA"/>
</dbReference>
<dbReference type="Pfam" id="PF01593">
    <property type="entry name" value="Amino_oxidase"/>
    <property type="match status" value="1"/>
</dbReference>
<dbReference type="SUPFAM" id="SSF54373">
    <property type="entry name" value="FAD-linked reductases, C-terminal domain"/>
    <property type="match status" value="1"/>
</dbReference>
<dbReference type="Gene3D" id="3.90.660.10">
    <property type="match status" value="1"/>
</dbReference>
<dbReference type="PROSITE" id="PS51318">
    <property type="entry name" value="TAT"/>
    <property type="match status" value="1"/>
</dbReference>
<dbReference type="InterPro" id="IPR036188">
    <property type="entry name" value="FAD/NAD-bd_sf"/>
</dbReference>
<evidence type="ECO:0000259" key="5">
    <source>
        <dbReference type="Pfam" id="PF01593"/>
    </source>
</evidence>
<feature type="binding site" evidence="4">
    <location>
        <begin position="101"/>
        <end position="102"/>
    </location>
    <ligand>
        <name>FAD</name>
        <dbReference type="ChEBI" id="CHEBI:57692"/>
    </ligand>
</feature>
<dbReference type="Gene3D" id="1.10.405.10">
    <property type="entry name" value="Guanine Nucleotide Dissociation Inhibitor, domain 1"/>
    <property type="match status" value="1"/>
</dbReference>
<reference evidence="6 7" key="1">
    <citation type="submission" date="2015-02" db="EMBL/GenBank/DDBJ databases">
        <title>Nostoc linckia genome annotation.</title>
        <authorList>
            <person name="Zhou Z."/>
        </authorList>
    </citation>
    <scope>NUCLEOTIDE SEQUENCE [LARGE SCALE GENOMIC DNA]</scope>
    <source>
        <strain evidence="7">z8</strain>
    </source>
</reference>
<evidence type="ECO:0000256" key="1">
    <source>
        <dbReference type="ARBA" id="ARBA00001974"/>
    </source>
</evidence>
<protein>
    <submittedName>
        <fullName evidence="6">Monoamine oxidase</fullName>
    </submittedName>
</protein>
<organism evidence="6 7">
    <name type="scientific">Nostoc linckia z8</name>
    <dbReference type="NCBI Taxonomy" id="1628746"/>
    <lineage>
        <taxon>Bacteria</taxon>
        <taxon>Bacillati</taxon>
        <taxon>Cyanobacteriota</taxon>
        <taxon>Cyanophyceae</taxon>
        <taxon>Nostocales</taxon>
        <taxon>Nostocaceae</taxon>
        <taxon>Nostoc</taxon>
    </lineage>
</organism>
<name>A0A9Q6EI46_NOSLI</name>
<feature type="domain" description="Amine oxidase" evidence="5">
    <location>
        <begin position="81"/>
        <end position="518"/>
    </location>
</feature>
<dbReference type="InterPro" id="IPR050703">
    <property type="entry name" value="Flavin_MAO"/>
</dbReference>
<comment type="similarity">
    <text evidence="2">Belongs to the flavin monoamine oxidase family.</text>
</comment>
<evidence type="ECO:0000313" key="7">
    <source>
        <dbReference type="Proteomes" id="UP000222310"/>
    </source>
</evidence>
<dbReference type="SUPFAM" id="SSF51905">
    <property type="entry name" value="FAD/NAD(P)-binding domain"/>
    <property type="match status" value="1"/>
</dbReference>